<dbReference type="STRING" id="915059.NH26_15590"/>
<accession>A0A1S1Z364</accession>
<dbReference type="EMBL" id="JRYR02000001">
    <property type="protein sequence ID" value="OHX67672.1"/>
    <property type="molecule type" value="Genomic_DNA"/>
</dbReference>
<gene>
    <name evidence="1" type="ORF">NH26_15590</name>
</gene>
<name>A0A1S1Z364_FLAPC</name>
<dbReference type="Proteomes" id="UP000179797">
    <property type="component" value="Unassembled WGS sequence"/>
</dbReference>
<dbReference type="RefSeq" id="WP_044228242.1">
    <property type="nucleotide sequence ID" value="NZ_JRYR02000001.1"/>
</dbReference>
<evidence type="ECO:0000313" key="1">
    <source>
        <dbReference type="EMBL" id="OHX67672.1"/>
    </source>
</evidence>
<proteinExistence type="predicted"/>
<dbReference type="OrthoDB" id="594147at2"/>
<protein>
    <submittedName>
        <fullName evidence="1">Uncharacterized protein</fullName>
    </submittedName>
</protein>
<comment type="caution">
    <text evidence="1">The sequence shown here is derived from an EMBL/GenBank/DDBJ whole genome shotgun (WGS) entry which is preliminary data.</text>
</comment>
<reference evidence="1 2" key="1">
    <citation type="journal article" date="2012" name="Int. J. Syst. Evol. Microbiol.">
        <title>Flammeovirga pacifica sp. nov., isolated from deep-sea sediment.</title>
        <authorList>
            <person name="Xu H."/>
            <person name="Fu Y."/>
            <person name="Yang N."/>
            <person name="Ding Z."/>
            <person name="Lai Q."/>
            <person name="Zeng R."/>
        </authorList>
    </citation>
    <scope>NUCLEOTIDE SEQUENCE [LARGE SCALE GENOMIC DNA]</scope>
    <source>
        <strain evidence="2">DSM 24597 / LMG 26175 / WPAGA1</strain>
    </source>
</reference>
<dbReference type="AlphaFoldDB" id="A0A1S1Z364"/>
<keyword evidence="2" id="KW-1185">Reference proteome</keyword>
<organism evidence="1 2">
    <name type="scientific">Flammeovirga pacifica</name>
    <dbReference type="NCBI Taxonomy" id="915059"/>
    <lineage>
        <taxon>Bacteria</taxon>
        <taxon>Pseudomonadati</taxon>
        <taxon>Bacteroidota</taxon>
        <taxon>Cytophagia</taxon>
        <taxon>Cytophagales</taxon>
        <taxon>Flammeovirgaceae</taxon>
        <taxon>Flammeovirga</taxon>
    </lineage>
</organism>
<evidence type="ECO:0000313" key="2">
    <source>
        <dbReference type="Proteomes" id="UP000179797"/>
    </source>
</evidence>
<sequence length="87" mass="10097">MELFFKKKFFLKHHQLLNLIRNKLIHRGYFLTKNYEDYLNDISFLEEEVREVNVGNMYHSGVSGYGDAVGPIGTFIFGFMDGLIAGM</sequence>